<dbReference type="GO" id="GO:0044205">
    <property type="term" value="P:'de novo' UMP biosynthetic process"/>
    <property type="evidence" value="ECO:0007669"/>
    <property type="project" value="UniProtKB-UniRule"/>
</dbReference>
<sequence>MLRSGRVAEEYFDKYRFEADPALLDELAAGMVPLVPEGTEVLAGLEMGGIAVVTALGRRTGLPCAFVRKAAKSYGTARLAEGADVEGRRLLVVEDVVTSGGQIAISTGQLRDLGARIDHALCVIDRQEGGAEALAANGIRLLSLLNREDLEVPG</sequence>
<dbReference type="Proteomes" id="UP000238312">
    <property type="component" value="Unassembled WGS sequence"/>
</dbReference>
<feature type="binding site" evidence="6">
    <location>
        <position position="126"/>
    </location>
    <ligand>
        <name>orotate</name>
        <dbReference type="ChEBI" id="CHEBI:30839"/>
    </ligand>
</feature>
<evidence type="ECO:0000256" key="3">
    <source>
        <dbReference type="ARBA" id="ARBA00022676"/>
    </source>
</evidence>
<comment type="function">
    <text evidence="6">Catalyzes the transfer of a ribosyl phosphate group from 5-phosphoribose 1-diphosphate to orotate, leading to the formation of orotidine monophosphate (OMP).</text>
</comment>
<dbReference type="CDD" id="cd06223">
    <property type="entry name" value="PRTases_typeI"/>
    <property type="match status" value="1"/>
</dbReference>
<dbReference type="GO" id="GO:0000287">
    <property type="term" value="F:magnesium ion binding"/>
    <property type="evidence" value="ECO:0007669"/>
    <property type="project" value="UniProtKB-UniRule"/>
</dbReference>
<keyword evidence="4 6" id="KW-0808">Transferase</keyword>
<comment type="cofactor">
    <cofactor evidence="6">
        <name>Mg(2+)</name>
        <dbReference type="ChEBI" id="CHEBI:18420"/>
    </cofactor>
</comment>
<evidence type="ECO:0000256" key="1">
    <source>
        <dbReference type="ARBA" id="ARBA00004889"/>
    </source>
</evidence>
<dbReference type="HAMAP" id="MF_01208">
    <property type="entry name" value="PyrE"/>
    <property type="match status" value="1"/>
</dbReference>
<evidence type="ECO:0000256" key="6">
    <source>
        <dbReference type="HAMAP-Rule" id="MF_01208"/>
    </source>
</evidence>
<dbReference type="SUPFAM" id="SSF53271">
    <property type="entry name" value="PRTase-like"/>
    <property type="match status" value="1"/>
</dbReference>
<dbReference type="EC" id="2.4.2.10" evidence="2 6"/>
<evidence type="ECO:0000256" key="2">
    <source>
        <dbReference type="ARBA" id="ARBA00011971"/>
    </source>
</evidence>
<comment type="pathway">
    <text evidence="1 6">Pyrimidine metabolism; UMP biosynthesis via de novo pathway; UMP from orotate: step 1/2.</text>
</comment>
<dbReference type="Pfam" id="PF00156">
    <property type="entry name" value="Pribosyltran"/>
    <property type="match status" value="1"/>
</dbReference>
<reference evidence="8 9" key="1">
    <citation type="submission" date="2018-03" db="EMBL/GenBank/DDBJ databases">
        <title>Genomic Encyclopedia of Type Strains, Phase III (KMG-III): the genomes of soil and plant-associated and newly described type strains.</title>
        <authorList>
            <person name="Whitman W."/>
        </authorList>
    </citation>
    <scope>NUCLEOTIDE SEQUENCE [LARGE SCALE GENOMIC DNA]</scope>
    <source>
        <strain evidence="8 9">CGMCC 4.7104</strain>
    </source>
</reference>
<feature type="binding site" description="in other chain" evidence="6">
    <location>
        <position position="3"/>
    </location>
    <ligand>
        <name>5-phospho-alpha-D-ribose 1-diphosphate</name>
        <dbReference type="ChEBI" id="CHEBI:58017"/>
        <note>ligand shared between dimeric partners</note>
    </ligand>
</feature>
<evidence type="ECO:0000313" key="8">
    <source>
        <dbReference type="EMBL" id="PRX70095.1"/>
    </source>
</evidence>
<dbReference type="AlphaFoldDB" id="A0A2T0NAR8"/>
<comment type="subunit">
    <text evidence="6">Homodimer.</text>
</comment>
<feature type="binding site" evidence="6">
    <location>
        <position position="98"/>
    </location>
    <ligand>
        <name>orotate</name>
        <dbReference type="ChEBI" id="CHEBI:30839"/>
    </ligand>
</feature>
<comment type="similarity">
    <text evidence="6">Belongs to the purine/pyrimidine phosphoribosyltransferase family. PyrE subfamily.</text>
</comment>
<comment type="caution">
    <text evidence="8">The sequence shown here is derived from an EMBL/GenBank/DDBJ whole genome shotgun (WGS) entry which is preliminary data.</text>
</comment>
<evidence type="ECO:0000313" key="9">
    <source>
        <dbReference type="Proteomes" id="UP000238312"/>
    </source>
</evidence>
<dbReference type="GO" id="GO:0004588">
    <property type="term" value="F:orotate phosphoribosyltransferase activity"/>
    <property type="evidence" value="ECO:0007669"/>
    <property type="project" value="UniProtKB-UniRule"/>
</dbReference>
<evidence type="ECO:0000256" key="4">
    <source>
        <dbReference type="ARBA" id="ARBA00022679"/>
    </source>
</evidence>
<dbReference type="InterPro" id="IPR029057">
    <property type="entry name" value="PRTase-like"/>
</dbReference>
<comment type="catalytic activity">
    <reaction evidence="6">
        <text>orotidine 5'-phosphate + diphosphate = orotate + 5-phospho-alpha-D-ribose 1-diphosphate</text>
        <dbReference type="Rhea" id="RHEA:10380"/>
        <dbReference type="ChEBI" id="CHEBI:30839"/>
        <dbReference type="ChEBI" id="CHEBI:33019"/>
        <dbReference type="ChEBI" id="CHEBI:57538"/>
        <dbReference type="ChEBI" id="CHEBI:58017"/>
        <dbReference type="EC" id="2.4.2.10"/>
    </reaction>
</comment>
<dbReference type="EMBL" id="PVNG01000001">
    <property type="protein sequence ID" value="PRX70095.1"/>
    <property type="molecule type" value="Genomic_DNA"/>
</dbReference>
<feature type="binding site" evidence="6">
    <location>
        <position position="68"/>
    </location>
    <ligand>
        <name>5-phospho-alpha-D-ribose 1-diphosphate</name>
        <dbReference type="ChEBI" id="CHEBI:58017"/>
        <note>ligand shared between dimeric partners</note>
    </ligand>
</feature>
<dbReference type="InterPro" id="IPR000836">
    <property type="entry name" value="PRTase_dom"/>
</dbReference>
<comment type="caution">
    <text evidence="6">Lacks conserved residue(s) required for the propagation of feature annotation.</text>
</comment>
<dbReference type="UniPathway" id="UPA00070">
    <property type="reaction ID" value="UER00119"/>
</dbReference>
<feature type="binding site" description="in other chain" evidence="6">
    <location>
        <begin position="94"/>
        <end position="102"/>
    </location>
    <ligand>
        <name>5-phospho-alpha-D-ribose 1-diphosphate</name>
        <dbReference type="ChEBI" id="CHEBI:58017"/>
        <note>ligand shared between dimeric partners</note>
    </ligand>
</feature>
<dbReference type="Gene3D" id="3.40.50.2020">
    <property type="match status" value="1"/>
</dbReference>
<evidence type="ECO:0000256" key="5">
    <source>
        <dbReference type="ARBA" id="ARBA00022975"/>
    </source>
</evidence>
<proteinExistence type="inferred from homology"/>
<dbReference type="PANTHER" id="PTHR19278">
    <property type="entry name" value="OROTATE PHOSPHORIBOSYLTRANSFERASE"/>
    <property type="match status" value="1"/>
</dbReference>
<dbReference type="PANTHER" id="PTHR19278:SF9">
    <property type="entry name" value="URIDINE 5'-MONOPHOSPHATE SYNTHASE"/>
    <property type="match status" value="1"/>
</dbReference>
<keyword evidence="6" id="KW-0460">Magnesium</keyword>
<evidence type="ECO:0000259" key="7">
    <source>
        <dbReference type="Pfam" id="PF00156"/>
    </source>
</evidence>
<keyword evidence="3 6" id="KW-0328">Glycosyltransferase</keyword>
<name>A0A2T0NAR8_9ACTN</name>
<accession>A0A2T0NAR8</accession>
<keyword evidence="9" id="KW-1185">Reference proteome</keyword>
<organism evidence="8 9">
    <name type="scientific">Nonomuraea fuscirosea</name>
    <dbReference type="NCBI Taxonomy" id="1291556"/>
    <lineage>
        <taxon>Bacteria</taxon>
        <taxon>Bacillati</taxon>
        <taxon>Actinomycetota</taxon>
        <taxon>Actinomycetes</taxon>
        <taxon>Streptosporangiales</taxon>
        <taxon>Streptosporangiaceae</taxon>
        <taxon>Nonomuraea</taxon>
    </lineage>
</organism>
<protein>
    <recommendedName>
        <fullName evidence="2 6">Orotate phosphoribosyltransferase</fullName>
        <shortName evidence="6">OPRT</shortName>
        <shortName evidence="6">OPRTase</shortName>
        <ecNumber evidence="2 6">2.4.2.10</ecNumber>
    </recommendedName>
</protein>
<dbReference type="InterPro" id="IPR023031">
    <property type="entry name" value="OPRT"/>
</dbReference>
<gene>
    <name evidence="6" type="primary">pyrE</name>
    <name evidence="8" type="ORF">B0I32_101182</name>
</gene>
<dbReference type="GO" id="GO:0019856">
    <property type="term" value="P:pyrimidine nucleobase biosynthetic process"/>
    <property type="evidence" value="ECO:0007669"/>
    <property type="project" value="TreeGrafter"/>
</dbReference>
<feature type="binding site" evidence="6">
    <location>
        <position position="72"/>
    </location>
    <ligand>
        <name>5-phospho-alpha-D-ribose 1-diphosphate</name>
        <dbReference type="ChEBI" id="CHEBI:58017"/>
        <note>ligand shared between dimeric partners</note>
    </ligand>
</feature>
<keyword evidence="5 6" id="KW-0665">Pyrimidine biosynthesis</keyword>
<feature type="domain" description="Phosphoribosyltransferase" evidence="7">
    <location>
        <begin position="35"/>
        <end position="130"/>
    </location>
</feature>
<feature type="binding site" description="in other chain" evidence="6">
    <location>
        <position position="69"/>
    </location>
    <ligand>
        <name>5-phospho-alpha-D-ribose 1-diphosphate</name>
        <dbReference type="ChEBI" id="CHEBI:58017"/>
        <note>ligand shared between dimeric partners</note>
    </ligand>
</feature>